<dbReference type="InterPro" id="IPR007724">
    <property type="entry name" value="Poly_GlycHdrlase"/>
</dbReference>
<evidence type="ECO:0000259" key="7">
    <source>
        <dbReference type="Pfam" id="PF20811"/>
    </source>
</evidence>
<keyword evidence="9" id="KW-1185">Reference proteome</keyword>
<feature type="active site" evidence="4">
    <location>
        <position position="245"/>
    </location>
</feature>
<keyword evidence="3" id="KW-0378">Hydrolase</keyword>
<accession>A0A9K3CW77</accession>
<feature type="binding site" evidence="5">
    <location>
        <position position="291"/>
    </location>
    <ligand>
        <name>substrate</name>
    </ligand>
</feature>
<name>A0A9K3CW77_9EUKA</name>
<dbReference type="AlphaFoldDB" id="A0A9K3CW77"/>
<dbReference type="PANTHER" id="PTHR12837">
    <property type="entry name" value="POLY ADP-RIBOSE GLYCOHYDROLASE"/>
    <property type="match status" value="1"/>
</dbReference>
<feature type="active site" evidence="4">
    <location>
        <position position="227"/>
    </location>
</feature>
<feature type="binding site" evidence="5">
    <location>
        <position position="244"/>
    </location>
    <ligand>
        <name>substrate</name>
    </ligand>
</feature>
<proteinExistence type="inferred from homology"/>
<evidence type="ECO:0000256" key="3">
    <source>
        <dbReference type="ARBA" id="ARBA00022801"/>
    </source>
</evidence>
<dbReference type="GO" id="GO:0005634">
    <property type="term" value="C:nucleus"/>
    <property type="evidence" value="ECO:0007669"/>
    <property type="project" value="TreeGrafter"/>
</dbReference>
<evidence type="ECO:0000256" key="5">
    <source>
        <dbReference type="PIRSR" id="PIRSR607724-2"/>
    </source>
</evidence>
<dbReference type="GO" id="GO:0006282">
    <property type="term" value="P:regulation of DNA repair"/>
    <property type="evidence" value="ECO:0007669"/>
    <property type="project" value="InterPro"/>
</dbReference>
<dbReference type="OrthoDB" id="1937899at2759"/>
<dbReference type="PANTHER" id="PTHR12837:SF0">
    <property type="entry name" value="POLY(ADP-RIBOSE) GLYCOHYDROLASE"/>
    <property type="match status" value="1"/>
</dbReference>
<evidence type="ECO:0000313" key="8">
    <source>
        <dbReference type="EMBL" id="GIQ83438.1"/>
    </source>
</evidence>
<evidence type="ECO:0000259" key="6">
    <source>
        <dbReference type="Pfam" id="PF05028"/>
    </source>
</evidence>
<evidence type="ECO:0000256" key="4">
    <source>
        <dbReference type="PIRSR" id="PIRSR607724-1"/>
    </source>
</evidence>
<dbReference type="GO" id="GO:0009225">
    <property type="term" value="P:nucleotide-sugar metabolic process"/>
    <property type="evidence" value="ECO:0007669"/>
    <property type="project" value="TreeGrafter"/>
</dbReference>
<evidence type="ECO:0000313" key="9">
    <source>
        <dbReference type="Proteomes" id="UP000265618"/>
    </source>
</evidence>
<dbReference type="EC" id="3.2.1.143" evidence="2"/>
<comment type="caution">
    <text evidence="8">The sequence shown here is derived from an EMBL/GenBank/DDBJ whole genome shotgun (WGS) entry which is preliminary data.</text>
</comment>
<dbReference type="GO" id="GO:1990966">
    <property type="term" value="P:ATP generation from poly-ADP-D-ribose"/>
    <property type="evidence" value="ECO:0007669"/>
    <property type="project" value="TreeGrafter"/>
</dbReference>
<evidence type="ECO:0000256" key="2">
    <source>
        <dbReference type="ARBA" id="ARBA00012255"/>
    </source>
</evidence>
<feature type="active site" evidence="4">
    <location>
        <position position="246"/>
    </location>
</feature>
<dbReference type="Pfam" id="PF05028">
    <property type="entry name" value="PARG_cat_C"/>
    <property type="match status" value="1"/>
</dbReference>
<dbReference type="InterPro" id="IPR048362">
    <property type="entry name" value="PARG_helical"/>
</dbReference>
<dbReference type="InterPro" id="IPR046372">
    <property type="entry name" value="PARG_cat_C"/>
</dbReference>
<sequence length="440" mass="48748">MMKVTPSGLRSHLLQHPVTDAVSMATFILSLRGIGPEADPNMLAGLMGGFRRLPEVVPGYSFKELWDLLFSLAARTHPLLRGAQHRGMEVFDDGPSLPILSQNESASVTLTRAEIGCILANACLLNLVDVEHEQSIGSLALGDIFTSSHRVAVERVVCLLLYFVYWADPDHSMLGDNGTCDTVTFERVAQGMEEMPKWEESTRPIDTAGVRVHSGVMEESNCIGFADFANRDIHIHCVIGSATQEEVLFSCCPEAFVGLLLYPRLLDGTDGSKSEVGVIRNARRVCSYTGYDRTFTAGPPLSTLVSHDILVYDACYSGQFYRRNLDRDLYKAYLGFRAVPDISTGKWGCGVFNGVPLYKFLTQLMACGETGTRMDYSAFKDEDHCTMCIDALECIEGWNEGQGMTVGSLYTLILDVVQDHKEWTRASQFKEAMMQRLRGE</sequence>
<dbReference type="GO" id="GO:0005737">
    <property type="term" value="C:cytoplasm"/>
    <property type="evidence" value="ECO:0007669"/>
    <property type="project" value="TreeGrafter"/>
</dbReference>
<feature type="domain" description="PARG catalytic Macro" evidence="6">
    <location>
        <begin position="195"/>
        <end position="384"/>
    </location>
</feature>
<dbReference type="GO" id="GO:0004649">
    <property type="term" value="F:poly(ADP-ribose) glycohydrolase activity"/>
    <property type="evidence" value="ECO:0007669"/>
    <property type="project" value="UniProtKB-EC"/>
</dbReference>
<organism evidence="8 9">
    <name type="scientific">Kipferlia bialata</name>
    <dbReference type="NCBI Taxonomy" id="797122"/>
    <lineage>
        <taxon>Eukaryota</taxon>
        <taxon>Metamonada</taxon>
        <taxon>Carpediemonas-like organisms</taxon>
        <taxon>Kipferlia</taxon>
    </lineage>
</organism>
<dbReference type="Pfam" id="PF20811">
    <property type="entry name" value="PARG_cat_N"/>
    <property type="match status" value="1"/>
</dbReference>
<dbReference type="Proteomes" id="UP000265618">
    <property type="component" value="Unassembled WGS sequence"/>
</dbReference>
<feature type="domain" description="PARG helical" evidence="7">
    <location>
        <begin position="62"/>
        <end position="187"/>
    </location>
</feature>
<protein>
    <recommendedName>
        <fullName evidence="2">poly(ADP-ribose) glycohydrolase</fullName>
        <ecNumber evidence="2">3.2.1.143</ecNumber>
    </recommendedName>
</protein>
<gene>
    <name evidence="8" type="ORF">KIPB_004757</name>
</gene>
<comment type="similarity">
    <text evidence="1">Belongs to the poly(ADP-ribose) glycohydrolase family.</text>
</comment>
<evidence type="ECO:0000256" key="1">
    <source>
        <dbReference type="ARBA" id="ARBA00009545"/>
    </source>
</evidence>
<dbReference type="EMBL" id="BDIP01001050">
    <property type="protein sequence ID" value="GIQ83438.1"/>
    <property type="molecule type" value="Genomic_DNA"/>
</dbReference>
<reference evidence="8 9" key="1">
    <citation type="journal article" date="2018" name="PLoS ONE">
        <title>The draft genome of Kipferlia bialata reveals reductive genome evolution in fornicate parasites.</title>
        <authorList>
            <person name="Tanifuji G."/>
            <person name="Takabayashi S."/>
            <person name="Kume K."/>
            <person name="Takagi M."/>
            <person name="Nakayama T."/>
            <person name="Kamikawa R."/>
            <person name="Inagaki Y."/>
            <person name="Hashimoto T."/>
        </authorList>
    </citation>
    <scope>NUCLEOTIDE SEQUENCE [LARGE SCALE GENOMIC DNA]</scope>
    <source>
        <strain evidence="8">NY0173</strain>
    </source>
</reference>
<feature type="binding site" evidence="5">
    <location>
        <position position="230"/>
    </location>
    <ligand>
        <name>substrate</name>
    </ligand>
</feature>
<dbReference type="GO" id="GO:0005975">
    <property type="term" value="P:carbohydrate metabolic process"/>
    <property type="evidence" value="ECO:0007669"/>
    <property type="project" value="InterPro"/>
</dbReference>